<dbReference type="Proteomes" id="UP000675920">
    <property type="component" value="Unplaced"/>
</dbReference>
<dbReference type="InterPro" id="IPR042270">
    <property type="entry name" value="DusC_C"/>
</dbReference>
<dbReference type="Gene3D" id="3.20.20.70">
    <property type="entry name" value="Aldolase class I"/>
    <property type="match status" value="1"/>
</dbReference>
<organism evidence="14 15">
    <name type="scientific">Derxia gummosa DSM 723</name>
    <dbReference type="NCBI Taxonomy" id="1121388"/>
    <lineage>
        <taxon>Bacteria</taxon>
        <taxon>Pseudomonadati</taxon>
        <taxon>Pseudomonadota</taxon>
        <taxon>Betaproteobacteria</taxon>
        <taxon>Burkholderiales</taxon>
        <taxon>Alcaligenaceae</taxon>
        <taxon>Derxia</taxon>
    </lineage>
</organism>
<dbReference type="InterPro" id="IPR035587">
    <property type="entry name" value="DUS-like_FMN-bd"/>
</dbReference>
<dbReference type="PANTHER" id="PTHR11082:SF26">
    <property type="entry name" value="TRNA-DIHYDROURIDINE(16) SYNTHASE"/>
    <property type="match status" value="1"/>
</dbReference>
<feature type="site" description="Interacts with tRNA; defines subfamily-specific binding signature" evidence="9">
    <location>
        <position position="294"/>
    </location>
</feature>
<keyword evidence="8 9" id="KW-0560">Oxidoreductase</keyword>
<dbReference type="Gene3D" id="1.20.225.30">
    <property type="entry name" value="Dihydrouridine synthase, C-terminal recognition domain"/>
    <property type="match status" value="1"/>
</dbReference>
<feature type="active site" description="Proton donor" evidence="9 11">
    <location>
        <position position="97"/>
    </location>
</feature>
<evidence type="ECO:0000256" key="5">
    <source>
        <dbReference type="ARBA" id="ARBA00022694"/>
    </source>
</evidence>
<dbReference type="InterPro" id="IPR013785">
    <property type="entry name" value="Aldolase_TIM"/>
</dbReference>
<keyword evidence="6 9" id="KW-0521">NADP</keyword>
<dbReference type="GO" id="GO:0050660">
    <property type="term" value="F:flavin adenine dinucleotide binding"/>
    <property type="evidence" value="ECO:0007669"/>
    <property type="project" value="InterPro"/>
</dbReference>
<feature type="site" description="Interacts with tRNA; defines subfamily-specific binding signature" evidence="9">
    <location>
        <position position="273"/>
    </location>
</feature>
<feature type="site" description="Interacts with tRNA; defines subfamily-specific binding signature" evidence="9">
    <location>
        <position position="271"/>
    </location>
</feature>
<keyword evidence="12" id="KW-0547">Nucleotide-binding</keyword>
<sequence>MLLLAPMEGLLDWVLRDILTRAGGLDRCVSEFIRVTGTLLPDRAFRRVIPELDHGGLTPAGVPVRAQLMGSDAACLADNAAAVAALGAHGVDLNFGCPAKVVNRHGGGASLLTEPDLLQRIVEAVRAALPPGVPLSAKMRLGFCDDTLAERCAQAIEAGGAEELVVHARTKVEHYRPPAHWDRVADVRAAVKLRVIANGDIFTADDARRCRDISGCADLMLGRGIVSDPGLALSIALPGHRGLDWAALQPLLAGFWLDAAKLTGRDQRAGRLKQWLNFLRRRHPEAEALYLATRTVLDPAELERIVFGEGAVAAPVRGETELRLPAHMPLPATAADDRSAA</sequence>
<comment type="caution">
    <text evidence="9">Lacks conserved residue(s) required for the propagation of feature annotation.</text>
</comment>
<dbReference type="GO" id="GO:0000049">
    <property type="term" value="F:tRNA binding"/>
    <property type="evidence" value="ECO:0007669"/>
    <property type="project" value="UniProtKB-UniRule"/>
</dbReference>
<dbReference type="InterPro" id="IPR018517">
    <property type="entry name" value="tRNA_hU_synthase_CS"/>
</dbReference>
<name>A0A9U5H058_9BURK</name>
<evidence type="ECO:0000256" key="1">
    <source>
        <dbReference type="ARBA" id="ARBA00001917"/>
    </source>
</evidence>
<comment type="catalytic activity">
    <reaction evidence="9">
        <text>5,6-dihydrouridine(16) in tRNA + NAD(+) = uridine(16) in tRNA + NADH + H(+)</text>
        <dbReference type="Rhea" id="RHEA:53380"/>
        <dbReference type="Rhea" id="RHEA-COMP:13543"/>
        <dbReference type="Rhea" id="RHEA-COMP:13544"/>
        <dbReference type="ChEBI" id="CHEBI:15378"/>
        <dbReference type="ChEBI" id="CHEBI:57540"/>
        <dbReference type="ChEBI" id="CHEBI:57945"/>
        <dbReference type="ChEBI" id="CHEBI:65315"/>
        <dbReference type="ChEBI" id="CHEBI:74443"/>
    </reaction>
</comment>
<comment type="cofactor">
    <cofactor evidence="1 9 10 12">
        <name>FMN</name>
        <dbReference type="ChEBI" id="CHEBI:58210"/>
    </cofactor>
</comment>
<evidence type="ECO:0000256" key="8">
    <source>
        <dbReference type="ARBA" id="ARBA00023002"/>
    </source>
</evidence>
<keyword evidence="5 9" id="KW-0819">tRNA processing</keyword>
<dbReference type="RefSeq" id="WP_028312741.1">
    <property type="nucleotide sequence ID" value="NZ_KI519499.1"/>
</dbReference>
<reference evidence="15" key="2">
    <citation type="journal article" date="2021" name="Mol. Cell">
        <title>Transcription-wide mapping of dihydrouridine reveals that mRNA dihydrouridylation is required for meiotic chromosome segregation.</title>
        <authorList>
            <person name="Finet O."/>
            <person name="Yague-Sanz C."/>
            <person name="Kruger L.K."/>
            <person name="Tran P."/>
            <person name="Migeot V."/>
            <person name="Louski M."/>
            <person name="Nevers A."/>
            <person name="Rougemaille M."/>
            <person name="Sun J."/>
            <person name="Ernst F.G.M."/>
            <person name="Wacheul L."/>
            <person name="Wery M."/>
            <person name="Morillon A."/>
            <person name="Dedon P."/>
            <person name="Lafontaine D.L.J."/>
            <person name="Hermand D."/>
        </authorList>
    </citation>
    <scope>NUCLEOTIDE SEQUENCE</scope>
</reference>
<protein>
    <recommendedName>
        <fullName evidence="9">tRNA-dihydrouridine(16) synthase</fullName>
        <ecNumber evidence="9">1.3.1.-</ecNumber>
    </recommendedName>
    <alternativeName>
        <fullName evidence="9">U16-specific dihydrouridine synthase</fullName>
        <shortName evidence="9">U16-specific Dus</shortName>
    </alternativeName>
    <alternativeName>
        <fullName evidence="9">tRNA-dihydrouridine synthase C</fullName>
    </alternativeName>
</protein>
<feature type="binding site" evidence="9 12">
    <location>
        <begin position="222"/>
        <end position="223"/>
    </location>
    <ligand>
        <name>FMN</name>
        <dbReference type="ChEBI" id="CHEBI:58210"/>
    </ligand>
</feature>
<dbReference type="PANTHER" id="PTHR11082">
    <property type="entry name" value="TRNA-DIHYDROURIDINE SYNTHASE"/>
    <property type="match status" value="1"/>
</dbReference>
<dbReference type="EC" id="1.3.1.-" evidence="9"/>
<comment type="function">
    <text evidence="9">Catalyzes the synthesis of 5,6-dihydrouridine (D), a modified base found in the D-loop of most tRNAs, via the reduction of the C5-C6 double bond in target uridines. Specifically modifies U16 in tRNAs.</text>
</comment>
<keyword evidence="14" id="KW-1185">Reference proteome</keyword>
<evidence type="ECO:0000256" key="10">
    <source>
        <dbReference type="PIRNR" id="PIRNR006621"/>
    </source>
</evidence>
<dbReference type="InterPro" id="IPR032886">
    <property type="entry name" value="DusC"/>
</dbReference>
<keyword evidence="2 9" id="KW-0820">tRNA-binding</keyword>
<comment type="similarity">
    <text evidence="9">Belongs to the Dus family. DusC subfamily.</text>
</comment>
<dbReference type="SUPFAM" id="SSF51395">
    <property type="entry name" value="FMN-linked oxidoreductases"/>
    <property type="match status" value="1"/>
</dbReference>
<dbReference type="AlphaFoldDB" id="A0A9U5H058"/>
<feature type="binding site" evidence="9 12">
    <location>
        <position position="138"/>
    </location>
    <ligand>
        <name>FMN</name>
        <dbReference type="ChEBI" id="CHEBI:58210"/>
    </ligand>
</feature>
<evidence type="ECO:0000256" key="7">
    <source>
        <dbReference type="ARBA" id="ARBA00022884"/>
    </source>
</evidence>
<evidence type="ECO:0000256" key="3">
    <source>
        <dbReference type="ARBA" id="ARBA00022630"/>
    </source>
</evidence>
<accession>A0A9U5H058</accession>
<feature type="binding site" evidence="9">
    <location>
        <begin position="198"/>
        <end position="200"/>
    </location>
    <ligand>
        <name>FMN</name>
        <dbReference type="ChEBI" id="CHEBI:58210"/>
    </ligand>
</feature>
<evidence type="ECO:0000313" key="14">
    <source>
        <dbReference type="Proteomes" id="UP000675920"/>
    </source>
</evidence>
<dbReference type="PIRSF" id="PIRSF006621">
    <property type="entry name" value="Dus"/>
    <property type="match status" value="1"/>
</dbReference>
<dbReference type="InterPro" id="IPR001269">
    <property type="entry name" value="DUS_fam"/>
</dbReference>
<gene>
    <name evidence="9" type="primary">dusC</name>
</gene>
<comment type="similarity">
    <text evidence="10">Belongs to the dus family.</text>
</comment>
<dbReference type="GO" id="GO:0010181">
    <property type="term" value="F:FMN binding"/>
    <property type="evidence" value="ECO:0007669"/>
    <property type="project" value="UniProtKB-UniRule"/>
</dbReference>
<evidence type="ECO:0000256" key="12">
    <source>
        <dbReference type="PIRSR" id="PIRSR006621-2"/>
    </source>
</evidence>
<evidence type="ECO:0000256" key="9">
    <source>
        <dbReference type="HAMAP-Rule" id="MF_02043"/>
    </source>
</evidence>
<feature type="site" description="Interacts with tRNA" evidence="9">
    <location>
        <position position="94"/>
    </location>
</feature>
<feature type="site" description="Interacts with tRNA; defines subfamily-specific binding signature" evidence="9">
    <location>
        <position position="34"/>
    </location>
</feature>
<dbReference type="Pfam" id="PF01207">
    <property type="entry name" value="Dus"/>
    <property type="match status" value="1"/>
</dbReference>
<feature type="binding site" evidence="12">
    <location>
        <position position="167"/>
    </location>
    <ligand>
        <name>FMN</name>
        <dbReference type="ChEBI" id="CHEBI:58210"/>
    </ligand>
</feature>
<feature type="binding site" evidence="9 12">
    <location>
        <position position="67"/>
    </location>
    <ligand>
        <name>FMN</name>
        <dbReference type="ChEBI" id="CHEBI:58210"/>
    </ligand>
</feature>
<evidence type="ECO:0000313" key="15">
    <source>
        <dbReference type="RefSeq" id="WP_028312741.1"/>
    </source>
</evidence>
<proteinExistence type="inferred from homology"/>
<feature type="site" description="Interacts with tRNA" evidence="9">
    <location>
        <position position="175"/>
    </location>
</feature>
<evidence type="ECO:0000259" key="13">
    <source>
        <dbReference type="Pfam" id="PF01207"/>
    </source>
</evidence>
<evidence type="ECO:0000256" key="4">
    <source>
        <dbReference type="ARBA" id="ARBA00022643"/>
    </source>
</evidence>
<dbReference type="GO" id="GO:0017150">
    <property type="term" value="F:tRNA dihydrouridine synthase activity"/>
    <property type="evidence" value="ECO:0007669"/>
    <property type="project" value="UniProtKB-UniRule"/>
</dbReference>
<reference evidence="15" key="3">
    <citation type="submission" date="2025-08" db="UniProtKB">
        <authorList>
            <consortium name="RefSeq"/>
        </authorList>
    </citation>
    <scope>IDENTIFICATION</scope>
</reference>
<dbReference type="HAMAP" id="MF_02043">
    <property type="entry name" value="DusC_subfam"/>
    <property type="match status" value="1"/>
</dbReference>
<evidence type="ECO:0000256" key="11">
    <source>
        <dbReference type="PIRSR" id="PIRSR006621-1"/>
    </source>
</evidence>
<evidence type="ECO:0000256" key="2">
    <source>
        <dbReference type="ARBA" id="ARBA00022555"/>
    </source>
</evidence>
<keyword evidence="4 9" id="KW-0288">FMN</keyword>
<keyword evidence="3 9" id="KW-0285">Flavoprotein</keyword>
<comment type="catalytic activity">
    <reaction evidence="9">
        <text>5,6-dihydrouridine(16) in tRNA + NADP(+) = uridine(16) in tRNA + NADPH + H(+)</text>
        <dbReference type="Rhea" id="RHEA:53376"/>
        <dbReference type="Rhea" id="RHEA-COMP:13543"/>
        <dbReference type="Rhea" id="RHEA-COMP:13544"/>
        <dbReference type="ChEBI" id="CHEBI:15378"/>
        <dbReference type="ChEBI" id="CHEBI:57783"/>
        <dbReference type="ChEBI" id="CHEBI:58349"/>
        <dbReference type="ChEBI" id="CHEBI:65315"/>
        <dbReference type="ChEBI" id="CHEBI:74443"/>
    </reaction>
</comment>
<keyword evidence="7 9" id="KW-0694">RNA-binding</keyword>
<reference evidence="15" key="1">
    <citation type="journal article" date="2018" name="Biochemistry">
        <title>Electrostatic Potential in the tRNA Binding Evolution of Dihydrouridine Synthases.</title>
        <authorList>
            <person name="Bou-Nader C."/>
            <person name="Bregeon D."/>
            <person name="Pecqueur L."/>
            <person name="Fontecave M."/>
            <person name="Hamdane D."/>
        </authorList>
    </citation>
    <scope>NUCLEOTIDE SEQUENCE</scope>
</reference>
<dbReference type="PROSITE" id="PS01136">
    <property type="entry name" value="UPF0034"/>
    <property type="match status" value="1"/>
</dbReference>
<feature type="domain" description="DUS-like FMN-binding" evidence="13">
    <location>
        <begin position="3"/>
        <end position="232"/>
    </location>
</feature>
<dbReference type="CDD" id="cd02801">
    <property type="entry name" value="DUS_like_FMN"/>
    <property type="match status" value="1"/>
</dbReference>
<evidence type="ECO:0000256" key="6">
    <source>
        <dbReference type="ARBA" id="ARBA00022857"/>
    </source>
</evidence>